<sequence>MFLNTVYFYSFLLVTIVLIDTNNCLPVPAGLRPAKKDEALNLPPTPKVPPNLSIRSRMMAALSASVDESNKKKNSSNDETDDSSKSTNNPSKPANNPSKPPIVFSKGSKKTILGKITQAESSKGNVRVIVAPPPVGC</sequence>
<feature type="signal peptide" evidence="2">
    <location>
        <begin position="1"/>
        <end position="24"/>
    </location>
</feature>
<feature type="chain" id="PRO_5013280283" evidence="2">
    <location>
        <begin position="25"/>
        <end position="137"/>
    </location>
</feature>
<dbReference type="OrthoDB" id="5842817at2759"/>
<protein>
    <submittedName>
        <fullName evidence="3">Uncharacterized protein</fullName>
    </submittedName>
</protein>
<evidence type="ECO:0000313" key="3">
    <source>
        <dbReference type="EMBL" id="OZC06860.1"/>
    </source>
</evidence>
<evidence type="ECO:0000313" key="4">
    <source>
        <dbReference type="Proteomes" id="UP000242913"/>
    </source>
</evidence>
<evidence type="ECO:0000256" key="2">
    <source>
        <dbReference type="SAM" id="SignalP"/>
    </source>
</evidence>
<dbReference type="EMBL" id="KZ270056">
    <property type="protein sequence ID" value="OZC06860.1"/>
    <property type="molecule type" value="Genomic_DNA"/>
</dbReference>
<reference evidence="3 4" key="1">
    <citation type="submission" date="2015-12" db="EMBL/GenBank/DDBJ databases">
        <title>Draft genome of the nematode, Onchocerca flexuosa.</title>
        <authorList>
            <person name="Mitreva M."/>
        </authorList>
    </citation>
    <scope>NUCLEOTIDE SEQUENCE [LARGE SCALE GENOMIC DNA]</scope>
    <source>
        <strain evidence="3">Red Deer</strain>
    </source>
</reference>
<organism evidence="3 4">
    <name type="scientific">Onchocerca flexuosa</name>
    <dbReference type="NCBI Taxonomy" id="387005"/>
    <lineage>
        <taxon>Eukaryota</taxon>
        <taxon>Metazoa</taxon>
        <taxon>Ecdysozoa</taxon>
        <taxon>Nematoda</taxon>
        <taxon>Chromadorea</taxon>
        <taxon>Rhabditida</taxon>
        <taxon>Spirurina</taxon>
        <taxon>Spiruromorpha</taxon>
        <taxon>Filarioidea</taxon>
        <taxon>Onchocercidae</taxon>
        <taxon>Onchocerca</taxon>
    </lineage>
</organism>
<feature type="compositionally biased region" description="Low complexity" evidence="1">
    <location>
        <begin position="85"/>
        <end position="97"/>
    </location>
</feature>
<dbReference type="AlphaFoldDB" id="A0A238BQA5"/>
<name>A0A238BQA5_9BILA</name>
<feature type="region of interest" description="Disordered" evidence="1">
    <location>
        <begin position="34"/>
        <end position="53"/>
    </location>
</feature>
<feature type="region of interest" description="Disordered" evidence="1">
    <location>
        <begin position="59"/>
        <end position="137"/>
    </location>
</feature>
<keyword evidence="4" id="KW-1185">Reference proteome</keyword>
<accession>A0A238BQA5</accession>
<keyword evidence="2" id="KW-0732">Signal</keyword>
<evidence type="ECO:0000256" key="1">
    <source>
        <dbReference type="SAM" id="MobiDB-lite"/>
    </source>
</evidence>
<dbReference type="Proteomes" id="UP000242913">
    <property type="component" value="Unassembled WGS sequence"/>
</dbReference>
<gene>
    <name evidence="3" type="ORF">X798_06165</name>
</gene>
<proteinExistence type="predicted"/>